<protein>
    <submittedName>
        <fullName evidence="1">Uncharacterized protein</fullName>
    </submittedName>
</protein>
<accession>S9QMW0</accession>
<sequence length="189" mass="21048">MIGSNPGRLVQLDSELEYKVALVLLAKPDFADLHDQVRFRWIDHTGKSCSHFFDFINISKSGERTGVIVKEASALKSERLQRKIGMISEQAVTGFVDRVIVVTQRDINPVDLHNAKLLHEVRHADPEADQVAEAVTSDLIGAATLADLTAMMKMGSRGFRALARLIRQQTLVLQNHEVVSYGSFVRRAV</sequence>
<evidence type="ECO:0000313" key="1">
    <source>
        <dbReference type="EMBL" id="EPX80948.1"/>
    </source>
</evidence>
<dbReference type="AlphaFoldDB" id="S9QMW0"/>
<keyword evidence="2" id="KW-1185">Reference proteome</keyword>
<organism evidence="1 2">
    <name type="scientific">Litoreibacter arenae DSM 19593</name>
    <dbReference type="NCBI Taxonomy" id="1123360"/>
    <lineage>
        <taxon>Bacteria</taxon>
        <taxon>Pseudomonadati</taxon>
        <taxon>Pseudomonadota</taxon>
        <taxon>Alphaproteobacteria</taxon>
        <taxon>Rhodobacterales</taxon>
        <taxon>Roseobacteraceae</taxon>
        <taxon>Litoreibacter</taxon>
    </lineage>
</organism>
<gene>
    <name evidence="1" type="ORF">thalar_00393</name>
</gene>
<dbReference type="HOGENOM" id="CLU_104170_0_0_5"/>
<dbReference type="Proteomes" id="UP000015351">
    <property type="component" value="Unassembled WGS sequence"/>
</dbReference>
<comment type="caution">
    <text evidence="1">The sequence shown here is derived from an EMBL/GenBank/DDBJ whole genome shotgun (WGS) entry which is preliminary data.</text>
</comment>
<evidence type="ECO:0000313" key="2">
    <source>
        <dbReference type="Proteomes" id="UP000015351"/>
    </source>
</evidence>
<proteinExistence type="predicted"/>
<dbReference type="STRING" id="1123360.thalar_00393"/>
<reference evidence="2" key="1">
    <citation type="journal article" date="2013" name="Stand. Genomic Sci.">
        <title>Genome sequence of the Litoreibacter arenae type strain (DSM 19593(T)), a member of the Roseobacter clade isolated from sea sand.</title>
        <authorList>
            <person name="Riedel T."/>
            <person name="Fiebig A."/>
            <person name="Petersen J."/>
            <person name="Gronow S."/>
            <person name="Kyrpides N.C."/>
            <person name="Goker M."/>
            <person name="Klenk H.P."/>
        </authorList>
    </citation>
    <scope>NUCLEOTIDE SEQUENCE [LARGE SCALE GENOMIC DNA]</scope>
    <source>
        <strain evidence="2">DSM 19593</strain>
    </source>
</reference>
<name>S9QMW0_9RHOB</name>
<dbReference type="eggNOG" id="ENOG5032859">
    <property type="taxonomic scope" value="Bacteria"/>
</dbReference>
<dbReference type="EMBL" id="AONI01000006">
    <property type="protein sequence ID" value="EPX80948.1"/>
    <property type="molecule type" value="Genomic_DNA"/>
</dbReference>